<dbReference type="InterPro" id="IPR000845">
    <property type="entry name" value="Nucleoside_phosphorylase_d"/>
</dbReference>
<protein>
    <recommendedName>
        <fullName evidence="2">Uridine phosphorylase</fullName>
        <ecNumber evidence="1">2.4.2.3</ecNumber>
    </recommendedName>
</protein>
<feature type="domain" description="Nucleoside phosphorylase" evidence="4">
    <location>
        <begin position="37"/>
        <end position="240"/>
    </location>
</feature>
<dbReference type="Proteomes" id="UP000027584">
    <property type="component" value="Unassembled WGS sequence"/>
</dbReference>
<accession>A0A060RHZ7</accession>
<evidence type="ECO:0000313" key="5">
    <source>
        <dbReference type="EMBL" id="CDO18635.1"/>
    </source>
</evidence>
<dbReference type="GO" id="GO:0006152">
    <property type="term" value="P:purine nucleoside catabolic process"/>
    <property type="evidence" value="ECO:0007669"/>
    <property type="project" value="TreeGrafter"/>
</dbReference>
<reference evidence="5 6" key="1">
    <citation type="submission" date="2014-02" db="EMBL/GenBank/DDBJ databases">
        <authorList>
            <person name="Manrique M."/>
        </authorList>
    </citation>
    <scope>NUCLEOTIDE SEQUENCE [LARGE SCALE GENOMIC DNA]</scope>
    <source>
        <strain evidence="5 6">LMG17956</strain>
    </source>
</reference>
<dbReference type="GO" id="GO:0004850">
    <property type="term" value="F:uridine phosphorylase activity"/>
    <property type="evidence" value="ECO:0007669"/>
    <property type="project" value="UniProtKB-EC"/>
</dbReference>
<dbReference type="SUPFAM" id="SSF53167">
    <property type="entry name" value="Purine and uridine phosphorylases"/>
    <property type="match status" value="1"/>
</dbReference>
<dbReference type="AlphaFoldDB" id="A0A060RHZ7"/>
<dbReference type="GO" id="GO:0005829">
    <property type="term" value="C:cytosol"/>
    <property type="evidence" value="ECO:0007669"/>
    <property type="project" value="TreeGrafter"/>
</dbReference>
<reference evidence="5 6" key="2">
    <citation type="submission" date="2014-05" db="EMBL/GenBank/DDBJ databases">
        <title>Genome sequence of Streptococcus gallolyticus.</title>
        <authorList>
            <person name="Del Campo R."/>
        </authorList>
    </citation>
    <scope>NUCLEOTIDE SEQUENCE [LARGE SCALE GENOMIC DNA]</scope>
    <source>
        <strain evidence="5 6">LMG17956</strain>
    </source>
</reference>
<evidence type="ECO:0000256" key="1">
    <source>
        <dbReference type="ARBA" id="ARBA00011888"/>
    </source>
</evidence>
<comment type="catalytic activity">
    <reaction evidence="3">
        <text>uridine + phosphate = alpha-D-ribose 1-phosphate + uracil</text>
        <dbReference type="Rhea" id="RHEA:24388"/>
        <dbReference type="ChEBI" id="CHEBI:16704"/>
        <dbReference type="ChEBI" id="CHEBI:17568"/>
        <dbReference type="ChEBI" id="CHEBI:43474"/>
        <dbReference type="ChEBI" id="CHEBI:57720"/>
        <dbReference type="EC" id="2.4.2.3"/>
    </reaction>
</comment>
<evidence type="ECO:0000256" key="2">
    <source>
        <dbReference type="ARBA" id="ARBA00021980"/>
    </source>
</evidence>
<dbReference type="PANTHER" id="PTHR43691">
    <property type="entry name" value="URIDINE PHOSPHORYLASE"/>
    <property type="match status" value="1"/>
</dbReference>
<dbReference type="CDD" id="cd09007">
    <property type="entry name" value="NP-I_spr0068"/>
    <property type="match status" value="1"/>
</dbReference>
<dbReference type="PANTHER" id="PTHR43691:SF11">
    <property type="entry name" value="FI09636P-RELATED"/>
    <property type="match status" value="1"/>
</dbReference>
<proteinExistence type="predicted"/>
<evidence type="ECO:0000259" key="4">
    <source>
        <dbReference type="Pfam" id="PF01048"/>
    </source>
</evidence>
<dbReference type="EMBL" id="CCBC010000200">
    <property type="protein sequence ID" value="CDO18635.1"/>
    <property type="molecule type" value="Genomic_DNA"/>
</dbReference>
<name>A0A060RHZ7_9STRE</name>
<sequence>MILSQFDHQQTAIINPGDVIQTLPDFPKTAVTCFARGTFARILAEFPHREIAKTSVANLEIPIYELNFQGQKIAFFNSYVGASGCVAILEDIIAMGAENILVFGTCGVLDSNIKETSIIIPTSAIRDEGTSYHYAPPTSEIALNHTYRKQFKQFLDAQNISYTEGKVWTTDGIYRETHQKTANRKTQGAIAVDMECSAIAAFANFRKINHFQFFYSADNLDAETWESRTLTNDADLETKDRIANIALSFAVELFR</sequence>
<gene>
    <name evidence="5" type="ORF">BN963_SGAL_01835</name>
</gene>
<dbReference type="Gene3D" id="3.40.50.1580">
    <property type="entry name" value="Nucleoside phosphorylase domain"/>
    <property type="match status" value="1"/>
</dbReference>
<comment type="caution">
    <text evidence="5">The sequence shown here is derived from an EMBL/GenBank/DDBJ whole genome shotgun (WGS) entry which is preliminary data.</text>
</comment>
<evidence type="ECO:0000256" key="3">
    <source>
        <dbReference type="ARBA" id="ARBA00048447"/>
    </source>
</evidence>
<dbReference type="GO" id="GO:0004731">
    <property type="term" value="F:purine-nucleoside phosphorylase activity"/>
    <property type="evidence" value="ECO:0007669"/>
    <property type="project" value="TreeGrafter"/>
</dbReference>
<organism evidence="5 6">
    <name type="scientific">Streptococcus gallolyticus</name>
    <dbReference type="NCBI Taxonomy" id="315405"/>
    <lineage>
        <taxon>Bacteria</taxon>
        <taxon>Bacillati</taxon>
        <taxon>Bacillota</taxon>
        <taxon>Bacilli</taxon>
        <taxon>Lactobacillales</taxon>
        <taxon>Streptococcaceae</taxon>
        <taxon>Streptococcus</taxon>
    </lineage>
</organism>
<dbReference type="Pfam" id="PF01048">
    <property type="entry name" value="PNP_UDP_1"/>
    <property type="match status" value="1"/>
</dbReference>
<dbReference type="InterPro" id="IPR035994">
    <property type="entry name" value="Nucleoside_phosphorylase_sf"/>
</dbReference>
<evidence type="ECO:0000313" key="6">
    <source>
        <dbReference type="Proteomes" id="UP000027584"/>
    </source>
</evidence>
<dbReference type="EC" id="2.4.2.3" evidence="1"/>